<feature type="compositionally biased region" description="Acidic residues" evidence="2">
    <location>
        <begin position="1"/>
        <end position="13"/>
    </location>
</feature>
<comment type="caution">
    <text evidence="3">The sequence shown here is derived from an EMBL/GenBank/DDBJ whole genome shotgun (WGS) entry which is preliminary data.</text>
</comment>
<reference evidence="3 4" key="1">
    <citation type="submission" date="2016-02" db="EMBL/GenBank/DDBJ databases">
        <title>Genome analysis of coral dinoflagellate symbionts highlights evolutionary adaptations to a symbiotic lifestyle.</title>
        <authorList>
            <person name="Aranda M."/>
            <person name="Li Y."/>
            <person name="Liew Y.J."/>
            <person name="Baumgarten S."/>
            <person name="Simakov O."/>
            <person name="Wilson M."/>
            <person name="Piel J."/>
            <person name="Ashoor H."/>
            <person name="Bougouffa S."/>
            <person name="Bajic V.B."/>
            <person name="Ryu T."/>
            <person name="Ravasi T."/>
            <person name="Bayer T."/>
            <person name="Micklem G."/>
            <person name="Kim H."/>
            <person name="Bhak J."/>
            <person name="Lajeunesse T.C."/>
            <person name="Voolstra C.R."/>
        </authorList>
    </citation>
    <scope>NUCLEOTIDE SEQUENCE [LARGE SCALE GENOMIC DNA]</scope>
    <source>
        <strain evidence="3 4">CCMP2467</strain>
    </source>
</reference>
<dbReference type="SMART" id="SM00248">
    <property type="entry name" value="ANK"/>
    <property type="match status" value="1"/>
</dbReference>
<accession>A0A1Q9C7A4</accession>
<feature type="repeat" description="ANK" evidence="1">
    <location>
        <begin position="374"/>
        <end position="406"/>
    </location>
</feature>
<name>A0A1Q9C7A4_SYMMI</name>
<dbReference type="Gene3D" id="1.25.40.20">
    <property type="entry name" value="Ankyrin repeat-containing domain"/>
    <property type="match status" value="1"/>
</dbReference>
<evidence type="ECO:0000313" key="4">
    <source>
        <dbReference type="Proteomes" id="UP000186817"/>
    </source>
</evidence>
<dbReference type="PROSITE" id="PS50088">
    <property type="entry name" value="ANK_REPEAT"/>
    <property type="match status" value="1"/>
</dbReference>
<feature type="region of interest" description="Disordered" evidence="2">
    <location>
        <begin position="1"/>
        <end position="22"/>
    </location>
</feature>
<dbReference type="OrthoDB" id="436554at2759"/>
<protein>
    <submittedName>
        <fullName evidence="3">Uncharacterized protein</fullName>
    </submittedName>
</protein>
<sequence length="456" mass="51497">MSEAPPDEEDEEPPPPGSVQKLVGRRCRQVVEDRGWVLCPGARKTRICLPRSKYVDGWRTVWKEAEGGCAWIGGFLELVDGCHRRWVPDGDAEKTSRVAMTTKFPSTLILMELAEELSAKSCELQLQWIRRDLNQLADDLTNQNFASFDPNFRIDLKGEVLEWWLLGRLLAHATSYFERSMVAFRLRKDSSSEVLIEGFDEWRRDHADRSRRLDLLAPLLMSHNISVYRLDFGQNECPPDVLRSISAGYSGYFFVHPHARFCHAALKQSKEVEQVDVVVRGVHGEQVALLQLPAAKATIMDAKDRQQLLLSCSEDVPGDHEELAFLKGADSPFLELCYVRLSFDEAESAKRGEVKHRRQCLIARACPDHRSEEDGRTALLSAALQGHLEVAKQLCRAGRDLSDSPSQTETITAKAPSLIQKKPMALRRCFFASNNSLQLQCRADWRPDGETPASKV</sequence>
<dbReference type="Proteomes" id="UP000186817">
    <property type="component" value="Unassembled WGS sequence"/>
</dbReference>
<keyword evidence="1" id="KW-0040">ANK repeat</keyword>
<dbReference type="InterPro" id="IPR036770">
    <property type="entry name" value="Ankyrin_rpt-contain_sf"/>
</dbReference>
<evidence type="ECO:0000256" key="2">
    <source>
        <dbReference type="SAM" id="MobiDB-lite"/>
    </source>
</evidence>
<dbReference type="InterPro" id="IPR002110">
    <property type="entry name" value="Ankyrin_rpt"/>
</dbReference>
<organism evidence="3 4">
    <name type="scientific">Symbiodinium microadriaticum</name>
    <name type="common">Dinoflagellate</name>
    <name type="synonym">Zooxanthella microadriatica</name>
    <dbReference type="NCBI Taxonomy" id="2951"/>
    <lineage>
        <taxon>Eukaryota</taxon>
        <taxon>Sar</taxon>
        <taxon>Alveolata</taxon>
        <taxon>Dinophyceae</taxon>
        <taxon>Suessiales</taxon>
        <taxon>Symbiodiniaceae</taxon>
        <taxon>Symbiodinium</taxon>
    </lineage>
</organism>
<evidence type="ECO:0000256" key="1">
    <source>
        <dbReference type="PROSITE-ProRule" id="PRU00023"/>
    </source>
</evidence>
<keyword evidence="4" id="KW-1185">Reference proteome</keyword>
<dbReference type="EMBL" id="LSRX01001561">
    <property type="protein sequence ID" value="OLP78798.1"/>
    <property type="molecule type" value="Genomic_DNA"/>
</dbReference>
<proteinExistence type="predicted"/>
<dbReference type="PROSITE" id="PS50297">
    <property type="entry name" value="ANK_REP_REGION"/>
    <property type="match status" value="1"/>
</dbReference>
<gene>
    <name evidence="3" type="ORF">AK812_SmicGene40995</name>
</gene>
<evidence type="ECO:0000313" key="3">
    <source>
        <dbReference type="EMBL" id="OLP78798.1"/>
    </source>
</evidence>
<dbReference type="AlphaFoldDB" id="A0A1Q9C7A4"/>
<dbReference type="SUPFAM" id="SSF48403">
    <property type="entry name" value="Ankyrin repeat"/>
    <property type="match status" value="1"/>
</dbReference>